<sequence length="382" mass="39591">MGEPVIVDVVRSPFARRRTDLAGVHPATLLGTVQQAALDRLGLDASEVGQVIGGCVTQAGEQSSNVTRTAWLSRGLPSQVAATTLDAQCGSGQQSIHLIAALIAVGAIDVGLACGVESMSRVPLMANVVNGPGKVRPEPFPLEMPGQFVGADRIARRRGFSRDDLDAFGARSQQRAMTAWAEHRFDADIVPITVTDAESGERVVERDSGLRETTLETLGGLDPVIADGLHTPGTSSQVTDGAATAVLMDRSRAIAEGLRPRGRLLAQALVGAQEPEYLLDGPVQAIERVLGAAGLTVGDVDIFEINEAFAAVPMSSAQVHGIDETRLNVNGGAIALGHPVGATGVRLVGAALRELERIDGEIAVVAICAGGAMATGAVVQRC</sequence>
<dbReference type="CDD" id="cd00751">
    <property type="entry name" value="thiolase"/>
    <property type="match status" value="1"/>
</dbReference>
<evidence type="ECO:0000313" key="9">
    <source>
        <dbReference type="Proteomes" id="UP000250028"/>
    </source>
</evidence>
<dbReference type="InterPro" id="IPR020610">
    <property type="entry name" value="Thiolase_AS"/>
</dbReference>
<dbReference type="PANTHER" id="PTHR43365:SF1">
    <property type="entry name" value="ACETYL-COA C-ACYLTRANSFERASE"/>
    <property type="match status" value="1"/>
</dbReference>
<dbReference type="RefSeq" id="WP_109687424.1">
    <property type="nucleotide sequence ID" value="NZ_QGDN01000001.1"/>
</dbReference>
<dbReference type="PROSITE" id="PS00099">
    <property type="entry name" value="THIOLASE_3"/>
    <property type="match status" value="1"/>
</dbReference>
<keyword evidence="3 5" id="KW-0012">Acyltransferase</keyword>
<dbReference type="InterPro" id="IPR002155">
    <property type="entry name" value="Thiolase"/>
</dbReference>
<dbReference type="GO" id="GO:0016747">
    <property type="term" value="F:acyltransferase activity, transferring groups other than amino-acyl groups"/>
    <property type="evidence" value="ECO:0007669"/>
    <property type="project" value="InterPro"/>
</dbReference>
<organism evidence="8 9">
    <name type="scientific">Branchiibius hedensis</name>
    <dbReference type="NCBI Taxonomy" id="672460"/>
    <lineage>
        <taxon>Bacteria</taxon>
        <taxon>Bacillati</taxon>
        <taxon>Actinomycetota</taxon>
        <taxon>Actinomycetes</taxon>
        <taxon>Micrococcales</taxon>
        <taxon>Dermacoccaceae</taxon>
        <taxon>Branchiibius</taxon>
    </lineage>
</organism>
<dbReference type="AlphaFoldDB" id="A0A2Y8ZWE6"/>
<dbReference type="EMBL" id="UESZ01000001">
    <property type="protein sequence ID" value="SSA35866.1"/>
    <property type="molecule type" value="Genomic_DNA"/>
</dbReference>
<accession>A0A2Y8ZWE6</accession>
<dbReference type="PROSITE" id="PS00737">
    <property type="entry name" value="THIOLASE_2"/>
    <property type="match status" value="1"/>
</dbReference>
<dbReference type="InterPro" id="IPR020616">
    <property type="entry name" value="Thiolase_N"/>
</dbReference>
<dbReference type="Gene3D" id="3.40.47.10">
    <property type="match status" value="2"/>
</dbReference>
<dbReference type="PANTHER" id="PTHR43365">
    <property type="entry name" value="BLR7806 PROTEIN"/>
    <property type="match status" value="1"/>
</dbReference>
<evidence type="ECO:0000256" key="2">
    <source>
        <dbReference type="ARBA" id="ARBA00022679"/>
    </source>
</evidence>
<evidence type="ECO:0000256" key="1">
    <source>
        <dbReference type="ARBA" id="ARBA00010982"/>
    </source>
</evidence>
<dbReference type="Pfam" id="PF00108">
    <property type="entry name" value="Thiolase_N"/>
    <property type="match status" value="1"/>
</dbReference>
<dbReference type="InterPro" id="IPR020613">
    <property type="entry name" value="Thiolase_CS"/>
</dbReference>
<feature type="domain" description="Thiolase N-terminal" evidence="6">
    <location>
        <begin position="5"/>
        <end position="250"/>
    </location>
</feature>
<dbReference type="PIRSF" id="PIRSF000429">
    <property type="entry name" value="Ac-CoA_Ac_transf"/>
    <property type="match status" value="1"/>
</dbReference>
<evidence type="ECO:0000256" key="5">
    <source>
        <dbReference type="RuleBase" id="RU003557"/>
    </source>
</evidence>
<feature type="active site" description="Proton acceptor" evidence="4">
    <location>
        <position position="338"/>
    </location>
</feature>
<gene>
    <name evidence="8" type="ORF">SAMN04489750_3241</name>
</gene>
<evidence type="ECO:0000259" key="6">
    <source>
        <dbReference type="Pfam" id="PF00108"/>
    </source>
</evidence>
<dbReference type="InterPro" id="IPR016039">
    <property type="entry name" value="Thiolase-like"/>
</dbReference>
<feature type="domain" description="Thiolase C-terminal" evidence="7">
    <location>
        <begin position="267"/>
        <end position="381"/>
    </location>
</feature>
<dbReference type="NCBIfam" id="NF005889">
    <property type="entry name" value="PRK07850.1"/>
    <property type="match status" value="1"/>
</dbReference>
<evidence type="ECO:0000256" key="3">
    <source>
        <dbReference type="ARBA" id="ARBA00023315"/>
    </source>
</evidence>
<evidence type="ECO:0000256" key="4">
    <source>
        <dbReference type="PIRSR" id="PIRSR000429-1"/>
    </source>
</evidence>
<feature type="active site" description="Proton acceptor" evidence="4">
    <location>
        <position position="368"/>
    </location>
</feature>
<reference evidence="9" key="1">
    <citation type="submission" date="2016-10" db="EMBL/GenBank/DDBJ databases">
        <authorList>
            <person name="Varghese N."/>
            <person name="Submissions S."/>
        </authorList>
    </citation>
    <scope>NUCLEOTIDE SEQUENCE [LARGE SCALE GENOMIC DNA]</scope>
    <source>
        <strain evidence="9">DSM 22951</strain>
    </source>
</reference>
<keyword evidence="9" id="KW-1185">Reference proteome</keyword>
<protein>
    <submittedName>
        <fullName evidence="8">Acetyl-CoA C-acetyltransferase</fullName>
    </submittedName>
</protein>
<dbReference type="OrthoDB" id="1402717at2"/>
<dbReference type="InterPro" id="IPR020617">
    <property type="entry name" value="Thiolase_C"/>
</dbReference>
<evidence type="ECO:0000313" key="8">
    <source>
        <dbReference type="EMBL" id="SSA35866.1"/>
    </source>
</evidence>
<dbReference type="SUPFAM" id="SSF53901">
    <property type="entry name" value="Thiolase-like"/>
    <property type="match status" value="2"/>
</dbReference>
<name>A0A2Y8ZWE6_9MICO</name>
<proteinExistence type="inferred from homology"/>
<dbReference type="Pfam" id="PF02803">
    <property type="entry name" value="Thiolase_C"/>
    <property type="match status" value="1"/>
</dbReference>
<keyword evidence="2 5" id="KW-0808">Transferase</keyword>
<dbReference type="Proteomes" id="UP000250028">
    <property type="component" value="Unassembled WGS sequence"/>
</dbReference>
<feature type="active site" description="Acyl-thioester intermediate" evidence="4">
    <location>
        <position position="89"/>
    </location>
</feature>
<dbReference type="NCBIfam" id="TIGR01930">
    <property type="entry name" value="AcCoA-C-Actrans"/>
    <property type="match status" value="1"/>
</dbReference>
<comment type="similarity">
    <text evidence="1 5">Belongs to the thiolase-like superfamily. Thiolase family.</text>
</comment>
<evidence type="ECO:0000259" key="7">
    <source>
        <dbReference type="Pfam" id="PF02803"/>
    </source>
</evidence>